<evidence type="ECO:0000313" key="2">
    <source>
        <dbReference type="Proteomes" id="UP001211907"/>
    </source>
</evidence>
<dbReference type="Proteomes" id="UP001211907">
    <property type="component" value="Unassembled WGS sequence"/>
</dbReference>
<sequence length="651" mass="71245">MLNFDEYPEADRRTTGSYAHATLGYSSVAINTNFEANESAMIEESVGGARVIIVGARNGKASRARVYERQSPARRISSASSQSDASLFGALFSCFAGESAESDNDDPDFGPGLPRGGNPSIFSRSAISGYGPPAVDTYPYPLQYSSPSNQYLYPYPYPPSAEPALPSLPLTSLQNPSTNSNGKNSISTLFLPRSSSLSSSVLTLPPILARLFPYLSPGQTQRIARVCKVWRSAAFLCISDSCINVSLKWIPSPAFPSGIWDGRFMPDQVYSVDNSGLTILQLNAWTFGTIFRKSNESAVPAYPPPLESSSYTVIPVPHIEEISVTFPIVQKLPIKHSASKKSFKDASGPTTTRTVNFTVPKNHFQTQPSFNTSKSAASVPTAVLFSENCAIYFDSTGCGIQSIRLGKLASTTVTTNKGNTKVSYDYGLCVKKNPSIYSQLRWMQLIKFEAEVMSVMGGNNIDDGSMSPLMACFESCAVRNYLSCPEKERILAFKNIITTVLSGSSSPGNTFSDQAGTNILGLAMSKLAKIAHRVDILLMLDMPFTQRAQRLNEYHVETWRLWMNLLPSFQKNDVLSLTKVEDADHTASLFDDIDLTDDNETTSDQIFSFAETHVTPVVGGVALRVFGYRGNLKDYENIYEFIHNTIVPQLS</sequence>
<evidence type="ECO:0000313" key="1">
    <source>
        <dbReference type="EMBL" id="KAJ3143180.1"/>
    </source>
</evidence>
<evidence type="ECO:0008006" key="3">
    <source>
        <dbReference type="Google" id="ProtNLM"/>
    </source>
</evidence>
<dbReference type="AlphaFoldDB" id="A0AAD5TCT4"/>
<dbReference type="EMBL" id="JADGJH010000002">
    <property type="protein sequence ID" value="KAJ3143180.1"/>
    <property type="molecule type" value="Genomic_DNA"/>
</dbReference>
<gene>
    <name evidence="1" type="ORF">HK100_003858</name>
</gene>
<proteinExistence type="predicted"/>
<comment type="caution">
    <text evidence="1">The sequence shown here is derived from an EMBL/GenBank/DDBJ whole genome shotgun (WGS) entry which is preliminary data.</text>
</comment>
<keyword evidence="2" id="KW-1185">Reference proteome</keyword>
<reference evidence="1" key="1">
    <citation type="submission" date="2020-05" db="EMBL/GenBank/DDBJ databases">
        <title>Phylogenomic resolution of chytrid fungi.</title>
        <authorList>
            <person name="Stajich J.E."/>
            <person name="Amses K."/>
            <person name="Simmons R."/>
            <person name="Seto K."/>
            <person name="Myers J."/>
            <person name="Bonds A."/>
            <person name="Quandt C.A."/>
            <person name="Barry K."/>
            <person name="Liu P."/>
            <person name="Grigoriev I."/>
            <person name="Longcore J.E."/>
            <person name="James T.Y."/>
        </authorList>
    </citation>
    <scope>NUCLEOTIDE SEQUENCE</scope>
    <source>
        <strain evidence="1">JEL0513</strain>
    </source>
</reference>
<organism evidence="1 2">
    <name type="scientific">Physocladia obscura</name>
    <dbReference type="NCBI Taxonomy" id="109957"/>
    <lineage>
        <taxon>Eukaryota</taxon>
        <taxon>Fungi</taxon>
        <taxon>Fungi incertae sedis</taxon>
        <taxon>Chytridiomycota</taxon>
        <taxon>Chytridiomycota incertae sedis</taxon>
        <taxon>Chytridiomycetes</taxon>
        <taxon>Chytridiales</taxon>
        <taxon>Chytriomycetaceae</taxon>
        <taxon>Physocladia</taxon>
    </lineage>
</organism>
<accession>A0AAD5TCT4</accession>
<protein>
    <recommendedName>
        <fullName evidence="3">F-box domain-containing protein</fullName>
    </recommendedName>
</protein>
<name>A0AAD5TCT4_9FUNG</name>